<dbReference type="AlphaFoldDB" id="A0A8D8DCP8"/>
<feature type="region of interest" description="Disordered" evidence="1">
    <location>
        <begin position="78"/>
        <end position="102"/>
    </location>
</feature>
<sequence length="136" mass="14597">MSSPSRVSMVLSAEQLLASRASTASAITIGRGAVTLLGISIARVNRNESIMGQLWSAATARTNHAANSTSQSLVSKFPAQLSQTKQHSTPPRGCTFSHPHQKSASKFFTQPFFQSSRFRAPSTQTRKLSISVDMAS</sequence>
<dbReference type="EMBL" id="HBUE01266637">
    <property type="protein sequence ID" value="CAG6561713.1"/>
    <property type="molecule type" value="Transcribed_RNA"/>
</dbReference>
<dbReference type="EMBL" id="HBUE01161446">
    <property type="protein sequence ID" value="CAG6510309.1"/>
    <property type="molecule type" value="Transcribed_RNA"/>
</dbReference>
<reference evidence="2" key="1">
    <citation type="submission" date="2021-05" db="EMBL/GenBank/DDBJ databases">
        <authorList>
            <person name="Alioto T."/>
            <person name="Alioto T."/>
            <person name="Gomez Garrido J."/>
        </authorList>
    </citation>
    <scope>NUCLEOTIDE SEQUENCE</scope>
</reference>
<organism evidence="2">
    <name type="scientific">Culex pipiens</name>
    <name type="common">House mosquito</name>
    <dbReference type="NCBI Taxonomy" id="7175"/>
    <lineage>
        <taxon>Eukaryota</taxon>
        <taxon>Metazoa</taxon>
        <taxon>Ecdysozoa</taxon>
        <taxon>Arthropoda</taxon>
        <taxon>Hexapoda</taxon>
        <taxon>Insecta</taxon>
        <taxon>Pterygota</taxon>
        <taxon>Neoptera</taxon>
        <taxon>Endopterygota</taxon>
        <taxon>Diptera</taxon>
        <taxon>Nematocera</taxon>
        <taxon>Culicoidea</taxon>
        <taxon>Culicidae</taxon>
        <taxon>Culicinae</taxon>
        <taxon>Culicini</taxon>
        <taxon>Culex</taxon>
        <taxon>Culex</taxon>
    </lineage>
</organism>
<name>A0A8D8DCP8_CULPI</name>
<accession>A0A8D8DCP8</accession>
<evidence type="ECO:0000313" key="2">
    <source>
        <dbReference type="EMBL" id="CAG6510309.1"/>
    </source>
</evidence>
<evidence type="ECO:0000256" key="1">
    <source>
        <dbReference type="SAM" id="MobiDB-lite"/>
    </source>
</evidence>
<proteinExistence type="predicted"/>
<protein>
    <submittedName>
        <fullName evidence="2">(northern house mosquito) hypothetical protein</fullName>
    </submittedName>
</protein>
<feature type="compositionally biased region" description="Polar residues" evidence="1">
    <location>
        <begin position="78"/>
        <end position="89"/>
    </location>
</feature>